<keyword evidence="2" id="KW-1185">Reference proteome</keyword>
<accession>A0A1V6WLI0</accession>
<dbReference type="EMBL" id="MOOB01000239">
    <property type="protein sequence ID" value="OQE63750.1"/>
    <property type="molecule type" value="Genomic_DNA"/>
</dbReference>
<dbReference type="Proteomes" id="UP000191691">
    <property type="component" value="Unassembled WGS sequence"/>
</dbReference>
<sequence length="73" mass="7904">NTARTSKPYSACGRYCSQQIHLATSQPIKGTRLRLAGSNVYAKMPPPQQPTELIYCAAPACVPKAKARISTLQ</sequence>
<evidence type="ECO:0000313" key="2">
    <source>
        <dbReference type="Proteomes" id="UP000191691"/>
    </source>
</evidence>
<reference evidence="2" key="1">
    <citation type="journal article" date="2017" name="Nat. Microbiol.">
        <title>Global analysis of biosynthetic gene clusters reveals vast potential of secondary metabolite production in Penicillium species.</title>
        <authorList>
            <person name="Nielsen J.C."/>
            <person name="Grijseels S."/>
            <person name="Prigent S."/>
            <person name="Ji B."/>
            <person name="Dainat J."/>
            <person name="Nielsen K.F."/>
            <person name="Frisvad J.C."/>
            <person name="Workman M."/>
            <person name="Nielsen J."/>
        </authorList>
    </citation>
    <scope>NUCLEOTIDE SEQUENCE [LARGE SCALE GENOMIC DNA]</scope>
    <source>
        <strain evidence="2">IBT 13039</strain>
    </source>
</reference>
<feature type="non-terminal residue" evidence="1">
    <location>
        <position position="1"/>
    </location>
</feature>
<feature type="non-terminal residue" evidence="1">
    <location>
        <position position="73"/>
    </location>
</feature>
<dbReference type="AlphaFoldDB" id="A0A1V6WLI0"/>
<organism evidence="1 2">
    <name type="scientific">Penicillium nalgiovense</name>
    <dbReference type="NCBI Taxonomy" id="60175"/>
    <lineage>
        <taxon>Eukaryota</taxon>
        <taxon>Fungi</taxon>
        <taxon>Dikarya</taxon>
        <taxon>Ascomycota</taxon>
        <taxon>Pezizomycotina</taxon>
        <taxon>Eurotiomycetes</taxon>
        <taxon>Eurotiomycetidae</taxon>
        <taxon>Eurotiales</taxon>
        <taxon>Aspergillaceae</taxon>
        <taxon>Penicillium</taxon>
    </lineage>
</organism>
<name>A0A1V6WLI0_PENNA</name>
<protein>
    <submittedName>
        <fullName evidence="1">Uncharacterized protein</fullName>
    </submittedName>
</protein>
<gene>
    <name evidence="1" type="ORF">PENNAL_c0239G04899</name>
</gene>
<comment type="caution">
    <text evidence="1">The sequence shown here is derived from an EMBL/GenBank/DDBJ whole genome shotgun (WGS) entry which is preliminary data.</text>
</comment>
<evidence type="ECO:0000313" key="1">
    <source>
        <dbReference type="EMBL" id="OQE63750.1"/>
    </source>
</evidence>
<proteinExistence type="predicted"/>